<dbReference type="SMART" id="SM00387">
    <property type="entry name" value="HATPase_c"/>
    <property type="match status" value="1"/>
</dbReference>
<keyword evidence="4 14" id="KW-0808">Transferase</keyword>
<evidence type="ECO:0000256" key="3">
    <source>
        <dbReference type="ARBA" id="ARBA00022553"/>
    </source>
</evidence>
<dbReference type="InterPro" id="IPR000014">
    <property type="entry name" value="PAS"/>
</dbReference>
<keyword evidence="3 8" id="KW-0597">Phosphoprotein</keyword>
<dbReference type="SMART" id="SM00091">
    <property type="entry name" value="PAS"/>
    <property type="match status" value="2"/>
</dbReference>
<evidence type="ECO:0000259" key="10">
    <source>
        <dbReference type="PROSITE" id="PS50109"/>
    </source>
</evidence>
<dbReference type="InterPro" id="IPR004358">
    <property type="entry name" value="Sig_transdc_His_kin-like_C"/>
</dbReference>
<evidence type="ECO:0000259" key="11">
    <source>
        <dbReference type="PROSITE" id="PS50110"/>
    </source>
</evidence>
<evidence type="ECO:0000259" key="12">
    <source>
        <dbReference type="PROSITE" id="PS50112"/>
    </source>
</evidence>
<dbReference type="GO" id="GO:0000155">
    <property type="term" value="F:phosphorelay sensor kinase activity"/>
    <property type="evidence" value="ECO:0007669"/>
    <property type="project" value="InterPro"/>
</dbReference>
<feature type="domain" description="Response regulatory" evidence="11">
    <location>
        <begin position="537"/>
        <end position="653"/>
    </location>
</feature>
<dbReference type="PANTHER" id="PTHR43547:SF2">
    <property type="entry name" value="HYBRID SIGNAL TRANSDUCTION HISTIDINE KINASE C"/>
    <property type="match status" value="1"/>
</dbReference>
<dbReference type="SUPFAM" id="SSF55785">
    <property type="entry name" value="PYP-like sensor domain (PAS domain)"/>
    <property type="match status" value="2"/>
</dbReference>
<dbReference type="SUPFAM" id="SSF55874">
    <property type="entry name" value="ATPase domain of HSP90 chaperone/DNA topoisomerase II/histidine kinase"/>
    <property type="match status" value="1"/>
</dbReference>
<dbReference type="OrthoDB" id="3272385at2"/>
<dbReference type="CDD" id="cd00130">
    <property type="entry name" value="PAS"/>
    <property type="match status" value="2"/>
</dbReference>
<protein>
    <recommendedName>
        <fullName evidence="2">histidine kinase</fullName>
        <ecNumber evidence="2">2.7.13.3</ecNumber>
    </recommendedName>
</protein>
<evidence type="ECO:0000256" key="1">
    <source>
        <dbReference type="ARBA" id="ARBA00000085"/>
    </source>
</evidence>
<dbReference type="Pfam" id="PF00512">
    <property type="entry name" value="HisKA"/>
    <property type="match status" value="1"/>
</dbReference>
<dbReference type="EC" id="2.7.13.3" evidence="2"/>
<keyword evidence="15" id="KW-1185">Reference proteome</keyword>
<dbReference type="InterPro" id="IPR005467">
    <property type="entry name" value="His_kinase_dom"/>
</dbReference>
<evidence type="ECO:0000256" key="8">
    <source>
        <dbReference type="PROSITE-ProRule" id="PRU00169"/>
    </source>
</evidence>
<dbReference type="SUPFAM" id="SSF47384">
    <property type="entry name" value="Homodimeric domain of signal transducing histidine kinase"/>
    <property type="match status" value="1"/>
</dbReference>
<dbReference type="InterPro" id="IPR011006">
    <property type="entry name" value="CheY-like_superfamily"/>
</dbReference>
<name>A0A518H6U2_9BACT</name>
<dbReference type="PROSITE" id="PS50113">
    <property type="entry name" value="PAC"/>
    <property type="match status" value="1"/>
</dbReference>
<dbReference type="CDD" id="cd17580">
    <property type="entry name" value="REC_2_DhkD-like"/>
    <property type="match status" value="1"/>
</dbReference>
<dbReference type="SUPFAM" id="SSF52172">
    <property type="entry name" value="CheY-like"/>
    <property type="match status" value="1"/>
</dbReference>
<feature type="domain" description="PAC" evidence="13">
    <location>
        <begin position="227"/>
        <end position="279"/>
    </location>
</feature>
<dbReference type="SMART" id="SM00388">
    <property type="entry name" value="HisKA"/>
    <property type="match status" value="1"/>
</dbReference>
<accession>A0A518H6U2</accession>
<dbReference type="Gene3D" id="3.30.450.20">
    <property type="entry name" value="PAS domain"/>
    <property type="match status" value="2"/>
</dbReference>
<evidence type="ECO:0000256" key="7">
    <source>
        <dbReference type="ARBA" id="ARBA00023136"/>
    </source>
</evidence>
<dbReference type="Gene3D" id="3.40.50.2300">
    <property type="match status" value="1"/>
</dbReference>
<feature type="domain" description="PAS" evidence="12">
    <location>
        <begin position="149"/>
        <end position="222"/>
    </location>
</feature>
<evidence type="ECO:0000256" key="4">
    <source>
        <dbReference type="ARBA" id="ARBA00022679"/>
    </source>
</evidence>
<dbReference type="Pfam" id="PF00072">
    <property type="entry name" value="Response_reg"/>
    <property type="match status" value="1"/>
</dbReference>
<dbReference type="InterPro" id="IPR036890">
    <property type="entry name" value="HATPase_C_sf"/>
</dbReference>
<organism evidence="14 15">
    <name type="scientific">Tautonia plasticadhaerens</name>
    <dbReference type="NCBI Taxonomy" id="2527974"/>
    <lineage>
        <taxon>Bacteria</taxon>
        <taxon>Pseudomonadati</taxon>
        <taxon>Planctomycetota</taxon>
        <taxon>Planctomycetia</taxon>
        <taxon>Isosphaerales</taxon>
        <taxon>Isosphaeraceae</taxon>
        <taxon>Tautonia</taxon>
    </lineage>
</organism>
<dbReference type="FunFam" id="1.10.287.130:FF:000001">
    <property type="entry name" value="Two-component sensor histidine kinase"/>
    <property type="match status" value="1"/>
</dbReference>
<comment type="catalytic activity">
    <reaction evidence="1">
        <text>ATP + protein L-histidine = ADP + protein N-phospho-L-histidine.</text>
        <dbReference type="EC" id="2.7.13.3"/>
    </reaction>
</comment>
<dbReference type="Gene3D" id="3.30.565.10">
    <property type="entry name" value="Histidine kinase-like ATPase, C-terminal domain"/>
    <property type="match status" value="1"/>
</dbReference>
<dbReference type="EMBL" id="CP036426">
    <property type="protein sequence ID" value="QDV36599.1"/>
    <property type="molecule type" value="Genomic_DNA"/>
</dbReference>
<dbReference type="KEGG" id="tpla:ElP_45270"/>
<dbReference type="AlphaFoldDB" id="A0A518H6U2"/>
<feature type="domain" description="Histidine kinase" evidence="10">
    <location>
        <begin position="297"/>
        <end position="515"/>
    </location>
</feature>
<feature type="modified residue" description="4-aspartylphosphate" evidence="8">
    <location>
        <position position="586"/>
    </location>
</feature>
<feature type="coiled-coil region" evidence="9">
    <location>
        <begin position="115"/>
        <end position="149"/>
    </location>
</feature>
<dbReference type="CDD" id="cd00075">
    <property type="entry name" value="HATPase"/>
    <property type="match status" value="1"/>
</dbReference>
<evidence type="ECO:0000313" key="14">
    <source>
        <dbReference type="EMBL" id="QDV36599.1"/>
    </source>
</evidence>
<dbReference type="CDD" id="cd00082">
    <property type="entry name" value="HisKA"/>
    <property type="match status" value="1"/>
</dbReference>
<dbReference type="InterPro" id="IPR035965">
    <property type="entry name" value="PAS-like_dom_sf"/>
</dbReference>
<dbReference type="PRINTS" id="PR00344">
    <property type="entry name" value="BCTRLSENSOR"/>
</dbReference>
<dbReference type="InterPro" id="IPR013656">
    <property type="entry name" value="PAS_4"/>
</dbReference>
<dbReference type="InterPro" id="IPR001789">
    <property type="entry name" value="Sig_transdc_resp-reg_receiver"/>
</dbReference>
<dbReference type="Pfam" id="PF02518">
    <property type="entry name" value="HATPase_c"/>
    <property type="match status" value="1"/>
</dbReference>
<evidence type="ECO:0000259" key="13">
    <source>
        <dbReference type="PROSITE" id="PS50113"/>
    </source>
</evidence>
<evidence type="ECO:0000256" key="5">
    <source>
        <dbReference type="ARBA" id="ARBA00022777"/>
    </source>
</evidence>
<evidence type="ECO:0000313" key="15">
    <source>
        <dbReference type="Proteomes" id="UP000317835"/>
    </source>
</evidence>
<evidence type="ECO:0000256" key="2">
    <source>
        <dbReference type="ARBA" id="ARBA00012438"/>
    </source>
</evidence>
<dbReference type="NCBIfam" id="TIGR00229">
    <property type="entry name" value="sensory_box"/>
    <property type="match status" value="1"/>
</dbReference>
<gene>
    <name evidence="14" type="primary">luxQ_6</name>
    <name evidence="14" type="ORF">ElP_45270</name>
</gene>
<dbReference type="PANTHER" id="PTHR43547">
    <property type="entry name" value="TWO-COMPONENT HISTIDINE KINASE"/>
    <property type="match status" value="1"/>
</dbReference>
<dbReference type="PROSITE" id="PS50110">
    <property type="entry name" value="RESPONSE_REGULATORY"/>
    <property type="match status" value="1"/>
</dbReference>
<proteinExistence type="predicted"/>
<evidence type="ECO:0000256" key="6">
    <source>
        <dbReference type="ARBA" id="ARBA00023012"/>
    </source>
</evidence>
<dbReference type="Pfam" id="PF08448">
    <property type="entry name" value="PAS_4"/>
    <property type="match status" value="2"/>
</dbReference>
<dbReference type="InterPro" id="IPR003661">
    <property type="entry name" value="HisK_dim/P_dom"/>
</dbReference>
<keyword evidence="6" id="KW-0902">Two-component regulatory system</keyword>
<dbReference type="PROSITE" id="PS50112">
    <property type="entry name" value="PAS"/>
    <property type="match status" value="2"/>
</dbReference>
<dbReference type="SMART" id="SM00448">
    <property type="entry name" value="REC"/>
    <property type="match status" value="1"/>
</dbReference>
<dbReference type="PROSITE" id="PS50109">
    <property type="entry name" value="HIS_KIN"/>
    <property type="match status" value="1"/>
</dbReference>
<keyword evidence="9" id="KW-0175">Coiled coil</keyword>
<dbReference type="InterPro" id="IPR036097">
    <property type="entry name" value="HisK_dim/P_sf"/>
</dbReference>
<feature type="domain" description="PAS" evidence="12">
    <location>
        <begin position="2"/>
        <end position="47"/>
    </location>
</feature>
<dbReference type="InterPro" id="IPR000700">
    <property type="entry name" value="PAS-assoc_C"/>
</dbReference>
<dbReference type="RefSeq" id="WP_145273114.1">
    <property type="nucleotide sequence ID" value="NZ_CP036426.1"/>
</dbReference>
<sequence length="664" mass="72595">MDGDDFLRASDPLPEAMLLVDGEGEIVSANRAARRLLGEDPGALRGRPLAGIAADPPGEIARFLRECSRTRQLLPGLLTIPDASGGPARFRAEGAVYRPRTESEGPLVLLRLIPRDEAVSRFLALDEKIEQLSREIRSRLEAERELRQQREWFQVVLSSIGDAVIATDDRGRVLFMNAVAEALTGWPLAEAGGRPLGEVFHIVNEETRRPVGSPVDRVLREGVVVGLANHTILLGRDGTERAIDDSAAPIRGHDDRLRGVVLIFRDVAERRVIEQQLVERSRMLAEEARRKNEFLAMLSHELRNPLAPLRNALRVLRFPDRSGEEVAWATGIMERQVAHLSRLVDDLLDLSRVIHGKIELKTEPVGLDLIVTRAVDAARPLIDARGHELTLSLPGRPIRLRVDPTRLEQVLVNLLLNASKYTEPGGRIRLECRRSGDRAEIRVRDNGIGIDAGLLDSVFDLFTQADQSLARSQGGLGIGLTLVRTIVLLHGGTVEATSPGPGLGSEFVVRLPLEAEPDASTAPPAAGPATAPPEARRVLVVDDLVDSALTLGKLIGLMGHQVRIAHDGPSALEAARDYRPDFVLLDIGLPGMDGYEVARELQRRGDHDAGVLIALTGYGQQSDRENSLRAGFAHHLVKPVDLDRLQEILDHPPPPGRDPGPTLR</sequence>
<dbReference type="FunFam" id="3.30.565.10:FF:000006">
    <property type="entry name" value="Sensor histidine kinase WalK"/>
    <property type="match status" value="1"/>
</dbReference>
<dbReference type="Proteomes" id="UP000317835">
    <property type="component" value="Chromosome"/>
</dbReference>
<keyword evidence="7" id="KW-0472">Membrane</keyword>
<evidence type="ECO:0000256" key="9">
    <source>
        <dbReference type="SAM" id="Coils"/>
    </source>
</evidence>
<dbReference type="Gene3D" id="1.10.287.130">
    <property type="match status" value="1"/>
</dbReference>
<reference evidence="14 15" key="1">
    <citation type="submission" date="2019-02" db="EMBL/GenBank/DDBJ databases">
        <title>Deep-cultivation of Planctomycetes and their phenomic and genomic characterization uncovers novel biology.</title>
        <authorList>
            <person name="Wiegand S."/>
            <person name="Jogler M."/>
            <person name="Boedeker C."/>
            <person name="Pinto D."/>
            <person name="Vollmers J."/>
            <person name="Rivas-Marin E."/>
            <person name="Kohn T."/>
            <person name="Peeters S.H."/>
            <person name="Heuer A."/>
            <person name="Rast P."/>
            <person name="Oberbeckmann S."/>
            <person name="Bunk B."/>
            <person name="Jeske O."/>
            <person name="Meyerdierks A."/>
            <person name="Storesund J.E."/>
            <person name="Kallscheuer N."/>
            <person name="Luecker S."/>
            <person name="Lage O.M."/>
            <person name="Pohl T."/>
            <person name="Merkel B.J."/>
            <person name="Hornburger P."/>
            <person name="Mueller R.-W."/>
            <person name="Bruemmer F."/>
            <person name="Labrenz M."/>
            <person name="Spormann A.M."/>
            <person name="Op den Camp H."/>
            <person name="Overmann J."/>
            <person name="Amann R."/>
            <person name="Jetten M.S.M."/>
            <person name="Mascher T."/>
            <person name="Medema M.H."/>
            <person name="Devos D.P."/>
            <person name="Kaster A.-K."/>
            <person name="Ovreas L."/>
            <person name="Rohde M."/>
            <person name="Galperin M.Y."/>
            <person name="Jogler C."/>
        </authorList>
    </citation>
    <scope>NUCLEOTIDE SEQUENCE [LARGE SCALE GENOMIC DNA]</scope>
    <source>
        <strain evidence="14 15">ElP</strain>
    </source>
</reference>
<dbReference type="InterPro" id="IPR003594">
    <property type="entry name" value="HATPase_dom"/>
</dbReference>
<keyword evidence="5 14" id="KW-0418">Kinase</keyword>